<sequence length="115" mass="11571">MNLVLTNKGTVTCTLQGWPGVSFVGDGNGTQIGQAAVFDRASPHATVTVAPGATATSVLRIVQAGNYSSADCKPTPADGFRVYPPGQKASVFAAKSGLTACASKSVSLLTVSGLK</sequence>
<comment type="caution">
    <text evidence="2">The sequence shown here is derived from an EMBL/GenBank/DDBJ whole genome shotgun (WGS) entry which is preliminary data.</text>
</comment>
<reference evidence="3" key="1">
    <citation type="journal article" date="2019" name="Int. J. Syst. Evol. Microbiol.">
        <title>The Global Catalogue of Microorganisms (GCM) 10K type strain sequencing project: providing services to taxonomists for standard genome sequencing and annotation.</title>
        <authorList>
            <consortium name="The Broad Institute Genomics Platform"/>
            <consortium name="The Broad Institute Genome Sequencing Center for Infectious Disease"/>
            <person name="Wu L."/>
            <person name="Ma J."/>
        </authorList>
    </citation>
    <scope>NUCLEOTIDE SEQUENCE [LARGE SCALE GENOMIC DNA]</scope>
    <source>
        <strain evidence="3">JCM 17442</strain>
    </source>
</reference>
<feature type="domain" description="DUF4232" evidence="1">
    <location>
        <begin position="2"/>
        <end position="112"/>
    </location>
</feature>
<dbReference type="Proteomes" id="UP001501594">
    <property type="component" value="Unassembled WGS sequence"/>
</dbReference>
<proteinExistence type="predicted"/>
<gene>
    <name evidence="2" type="ORF">GCM10022256_17330</name>
</gene>
<accession>A0ABP8E1M3</accession>
<evidence type="ECO:0000313" key="3">
    <source>
        <dbReference type="Proteomes" id="UP001501594"/>
    </source>
</evidence>
<dbReference type="EMBL" id="BAABAU010000001">
    <property type="protein sequence ID" value="GAA4266121.1"/>
    <property type="molecule type" value="Genomic_DNA"/>
</dbReference>
<protein>
    <recommendedName>
        <fullName evidence="1">DUF4232 domain-containing protein</fullName>
    </recommendedName>
</protein>
<keyword evidence="3" id="KW-1185">Reference proteome</keyword>
<name>A0ABP8E1M3_9MICO</name>
<evidence type="ECO:0000313" key="2">
    <source>
        <dbReference type="EMBL" id="GAA4266121.1"/>
    </source>
</evidence>
<dbReference type="InterPro" id="IPR025326">
    <property type="entry name" value="DUF4232"/>
</dbReference>
<dbReference type="Pfam" id="PF14016">
    <property type="entry name" value="DUF4232"/>
    <property type="match status" value="1"/>
</dbReference>
<organism evidence="2 3">
    <name type="scientific">Frondihabitans peucedani</name>
    <dbReference type="NCBI Taxonomy" id="598626"/>
    <lineage>
        <taxon>Bacteria</taxon>
        <taxon>Bacillati</taxon>
        <taxon>Actinomycetota</taxon>
        <taxon>Actinomycetes</taxon>
        <taxon>Micrococcales</taxon>
        <taxon>Microbacteriaceae</taxon>
        <taxon>Frondihabitans</taxon>
    </lineage>
</organism>
<evidence type="ECO:0000259" key="1">
    <source>
        <dbReference type="Pfam" id="PF14016"/>
    </source>
</evidence>